<dbReference type="AlphaFoldDB" id="A0AA88WK49"/>
<dbReference type="GO" id="GO:0005576">
    <property type="term" value="C:extracellular region"/>
    <property type="evidence" value="ECO:0007669"/>
    <property type="project" value="TreeGrafter"/>
</dbReference>
<dbReference type="InterPro" id="IPR051708">
    <property type="entry name" value="Plant_Aspart_Prot_A1"/>
</dbReference>
<reference evidence="5" key="1">
    <citation type="submission" date="2022-12" db="EMBL/GenBank/DDBJ databases">
        <title>Draft genome assemblies for two species of Escallonia (Escalloniales).</title>
        <authorList>
            <person name="Chanderbali A."/>
            <person name="Dervinis C."/>
            <person name="Anghel I."/>
            <person name="Soltis D."/>
            <person name="Soltis P."/>
            <person name="Zapata F."/>
        </authorList>
    </citation>
    <scope>NUCLEOTIDE SEQUENCE</scope>
    <source>
        <strain evidence="5">UCBG64.0493</strain>
        <tissue evidence="5">Leaf</tissue>
    </source>
</reference>
<keyword evidence="6" id="KW-1185">Reference proteome</keyword>
<name>A0AA88WK49_9ASTE</name>
<protein>
    <recommendedName>
        <fullName evidence="4">Xylanase inhibitor N-terminal domain-containing protein</fullName>
    </recommendedName>
</protein>
<dbReference type="PANTHER" id="PTHR47967:SF14">
    <property type="entry name" value="EUKARYOTIC ASPARTYL PROTEASE FAMILY PROTEIN"/>
    <property type="match status" value="1"/>
</dbReference>
<evidence type="ECO:0000256" key="1">
    <source>
        <dbReference type="ARBA" id="ARBA00007447"/>
    </source>
</evidence>
<evidence type="ECO:0000313" key="6">
    <source>
        <dbReference type="Proteomes" id="UP001188597"/>
    </source>
</evidence>
<evidence type="ECO:0000256" key="3">
    <source>
        <dbReference type="ARBA" id="ARBA00022801"/>
    </source>
</evidence>
<dbReference type="InterPro" id="IPR021109">
    <property type="entry name" value="Peptidase_aspartic_dom_sf"/>
</dbReference>
<keyword evidence="2" id="KW-0645">Protease</keyword>
<proteinExistence type="inferred from homology"/>
<organism evidence="5 6">
    <name type="scientific">Escallonia herrerae</name>
    <dbReference type="NCBI Taxonomy" id="1293975"/>
    <lineage>
        <taxon>Eukaryota</taxon>
        <taxon>Viridiplantae</taxon>
        <taxon>Streptophyta</taxon>
        <taxon>Embryophyta</taxon>
        <taxon>Tracheophyta</taxon>
        <taxon>Spermatophyta</taxon>
        <taxon>Magnoliopsida</taxon>
        <taxon>eudicotyledons</taxon>
        <taxon>Gunneridae</taxon>
        <taxon>Pentapetalae</taxon>
        <taxon>asterids</taxon>
        <taxon>campanulids</taxon>
        <taxon>Escalloniales</taxon>
        <taxon>Escalloniaceae</taxon>
        <taxon>Escallonia</taxon>
    </lineage>
</organism>
<comment type="caution">
    <text evidence="5">The sequence shown here is derived from an EMBL/GenBank/DDBJ whole genome shotgun (WGS) entry which is preliminary data.</text>
</comment>
<sequence length="180" mass="19725">MVETPDDIRGLITMPGTGGFLVSMYIGELEVHQFLLIDTDGTSSSGNFATEKLKFFIPNEGATFASNVLFGCGRVINEPHPEISGVMGLGYGGKSVATQIGTKFSYCIGSIRDPYYAYNRLIIGNGAKMIGTMTPLDLHNHIYYLTLERISVGRRDLPISRRVFQRTRRGNHGVIIDSGS</sequence>
<dbReference type="GO" id="GO:0008233">
    <property type="term" value="F:peptidase activity"/>
    <property type="evidence" value="ECO:0007669"/>
    <property type="project" value="UniProtKB-KW"/>
</dbReference>
<comment type="similarity">
    <text evidence="1">Belongs to the peptidase A1 family.</text>
</comment>
<keyword evidence="3" id="KW-0378">Hydrolase</keyword>
<feature type="domain" description="Xylanase inhibitor N-terminal" evidence="4">
    <location>
        <begin position="39"/>
        <end position="124"/>
    </location>
</feature>
<accession>A0AA88WK49</accession>
<dbReference type="EMBL" id="JAVXUP010000413">
    <property type="protein sequence ID" value="KAK3028578.1"/>
    <property type="molecule type" value="Genomic_DNA"/>
</dbReference>
<dbReference type="GO" id="GO:0006508">
    <property type="term" value="P:proteolysis"/>
    <property type="evidence" value="ECO:0007669"/>
    <property type="project" value="UniProtKB-KW"/>
</dbReference>
<dbReference type="PANTHER" id="PTHR47967">
    <property type="entry name" value="OS07G0603500 PROTEIN-RELATED"/>
    <property type="match status" value="1"/>
</dbReference>
<dbReference type="Proteomes" id="UP001188597">
    <property type="component" value="Unassembled WGS sequence"/>
</dbReference>
<evidence type="ECO:0000313" key="5">
    <source>
        <dbReference type="EMBL" id="KAK3028578.1"/>
    </source>
</evidence>
<evidence type="ECO:0000259" key="4">
    <source>
        <dbReference type="Pfam" id="PF14543"/>
    </source>
</evidence>
<dbReference type="InterPro" id="IPR032861">
    <property type="entry name" value="TAXi_N"/>
</dbReference>
<evidence type="ECO:0000256" key="2">
    <source>
        <dbReference type="ARBA" id="ARBA00022670"/>
    </source>
</evidence>
<dbReference type="Pfam" id="PF14543">
    <property type="entry name" value="TAXi_N"/>
    <property type="match status" value="1"/>
</dbReference>
<dbReference type="Gene3D" id="2.40.70.10">
    <property type="entry name" value="Acid Proteases"/>
    <property type="match status" value="2"/>
</dbReference>
<dbReference type="SUPFAM" id="SSF50630">
    <property type="entry name" value="Acid proteases"/>
    <property type="match status" value="1"/>
</dbReference>
<gene>
    <name evidence="5" type="ORF">RJ639_039269</name>
</gene>